<organism evidence="3 4">
    <name type="scientific">Crystallibacter crystallopoietes</name>
    <dbReference type="NCBI Taxonomy" id="37928"/>
    <lineage>
        <taxon>Bacteria</taxon>
        <taxon>Bacillati</taxon>
        <taxon>Actinomycetota</taxon>
        <taxon>Actinomycetes</taxon>
        <taxon>Micrococcales</taxon>
        <taxon>Micrococcaceae</taxon>
        <taxon>Crystallibacter</taxon>
    </lineage>
</organism>
<feature type="domain" description="HMA" evidence="2">
    <location>
        <begin position="1"/>
        <end position="69"/>
    </location>
</feature>
<dbReference type="InterPro" id="IPR017969">
    <property type="entry name" value="Heavy-metal-associated_CS"/>
</dbReference>
<evidence type="ECO:0000313" key="4">
    <source>
        <dbReference type="Proteomes" id="UP000181917"/>
    </source>
</evidence>
<dbReference type="PROSITE" id="PS01047">
    <property type="entry name" value="HMA_1"/>
    <property type="match status" value="1"/>
</dbReference>
<dbReference type="Gene3D" id="3.30.70.100">
    <property type="match status" value="1"/>
</dbReference>
<dbReference type="GO" id="GO:0046872">
    <property type="term" value="F:metal ion binding"/>
    <property type="evidence" value="ECO:0007669"/>
    <property type="project" value="UniProtKB-KW"/>
</dbReference>
<protein>
    <submittedName>
        <fullName evidence="3">Copper chaperone CopZ</fullName>
    </submittedName>
</protein>
<dbReference type="EMBL" id="FNKH01000002">
    <property type="protein sequence ID" value="SDR04806.1"/>
    <property type="molecule type" value="Genomic_DNA"/>
</dbReference>
<gene>
    <name evidence="3" type="ORF">SAMN04489742_3671</name>
</gene>
<dbReference type="STRING" id="37928.SAMN04489742_3671"/>
<keyword evidence="4" id="KW-1185">Reference proteome</keyword>
<dbReference type="Pfam" id="PF00403">
    <property type="entry name" value="HMA"/>
    <property type="match status" value="1"/>
</dbReference>
<keyword evidence="1" id="KW-0479">Metal-binding</keyword>
<evidence type="ECO:0000256" key="1">
    <source>
        <dbReference type="ARBA" id="ARBA00022723"/>
    </source>
</evidence>
<evidence type="ECO:0000313" key="3">
    <source>
        <dbReference type="EMBL" id="SDR04806.1"/>
    </source>
</evidence>
<evidence type="ECO:0000259" key="2">
    <source>
        <dbReference type="PROSITE" id="PS50846"/>
    </source>
</evidence>
<dbReference type="CDD" id="cd00371">
    <property type="entry name" value="HMA"/>
    <property type="match status" value="1"/>
</dbReference>
<reference evidence="3 4" key="1">
    <citation type="submission" date="2016-10" db="EMBL/GenBank/DDBJ databases">
        <authorList>
            <person name="de Groot N.N."/>
        </authorList>
    </citation>
    <scope>NUCLEOTIDE SEQUENCE [LARGE SCALE GENOMIC DNA]</scope>
    <source>
        <strain evidence="3 4">DSM 20117</strain>
    </source>
</reference>
<dbReference type="KEGG" id="acry:AC20117_21015"/>
<dbReference type="Proteomes" id="UP000181917">
    <property type="component" value="Unassembled WGS sequence"/>
</dbReference>
<dbReference type="PROSITE" id="PS50846">
    <property type="entry name" value="HMA_2"/>
    <property type="match status" value="1"/>
</dbReference>
<sequence length="73" mass="7634">METRVGISGMTCNHCIASVTEELMELDGVEIVTIDLNKDGISTASITSGMALDPDKISDAVTEAGYQVVSNNA</sequence>
<dbReference type="InterPro" id="IPR036163">
    <property type="entry name" value="HMA_dom_sf"/>
</dbReference>
<dbReference type="OrthoDB" id="9813965at2"/>
<dbReference type="InterPro" id="IPR006121">
    <property type="entry name" value="HMA_dom"/>
</dbReference>
<name>A0A1H1FW99_9MICC</name>
<proteinExistence type="predicted"/>
<dbReference type="AlphaFoldDB" id="A0A1H1FW99"/>
<dbReference type="RefSeq" id="WP_074701838.1">
    <property type="nucleotide sequence ID" value="NZ_CP018863.1"/>
</dbReference>
<accession>A0A1H1FW99</accession>
<dbReference type="SUPFAM" id="SSF55008">
    <property type="entry name" value="HMA, heavy metal-associated domain"/>
    <property type="match status" value="1"/>
</dbReference>